<feature type="region of interest" description="Disordered" evidence="1">
    <location>
        <begin position="1"/>
        <end position="76"/>
    </location>
</feature>
<evidence type="ECO:0000256" key="1">
    <source>
        <dbReference type="SAM" id="MobiDB-lite"/>
    </source>
</evidence>
<proteinExistence type="predicted"/>
<dbReference type="EMBL" id="JAKLMC020000030">
    <property type="protein sequence ID" value="KAK5950055.1"/>
    <property type="molecule type" value="Genomic_DNA"/>
</dbReference>
<comment type="caution">
    <text evidence="2">The sequence shown here is derived from an EMBL/GenBank/DDBJ whole genome shotgun (WGS) entry which is preliminary data.</text>
</comment>
<evidence type="ECO:0000313" key="3">
    <source>
        <dbReference type="Proteomes" id="UP001316803"/>
    </source>
</evidence>
<organism evidence="2 3">
    <name type="scientific">Knufia fluminis</name>
    <dbReference type="NCBI Taxonomy" id="191047"/>
    <lineage>
        <taxon>Eukaryota</taxon>
        <taxon>Fungi</taxon>
        <taxon>Dikarya</taxon>
        <taxon>Ascomycota</taxon>
        <taxon>Pezizomycotina</taxon>
        <taxon>Eurotiomycetes</taxon>
        <taxon>Chaetothyriomycetidae</taxon>
        <taxon>Chaetothyriales</taxon>
        <taxon>Trichomeriaceae</taxon>
        <taxon>Knufia</taxon>
    </lineage>
</organism>
<keyword evidence="3" id="KW-1185">Reference proteome</keyword>
<evidence type="ECO:0000313" key="2">
    <source>
        <dbReference type="EMBL" id="KAK5950055.1"/>
    </source>
</evidence>
<gene>
    <name evidence="2" type="ORF">OHC33_009017</name>
</gene>
<protein>
    <submittedName>
        <fullName evidence="2">Uncharacterized protein</fullName>
    </submittedName>
</protein>
<accession>A0AAN8EHZ6</accession>
<dbReference type="AlphaFoldDB" id="A0AAN8EHZ6"/>
<feature type="compositionally biased region" description="Basic and acidic residues" evidence="1">
    <location>
        <begin position="57"/>
        <end position="76"/>
    </location>
</feature>
<feature type="compositionally biased region" description="Basic and acidic residues" evidence="1">
    <location>
        <begin position="18"/>
        <end position="38"/>
    </location>
</feature>
<name>A0AAN8EHZ6_9EURO</name>
<dbReference type="Proteomes" id="UP001316803">
    <property type="component" value="Unassembled WGS sequence"/>
</dbReference>
<sequence length="76" mass="8116">MPAHSSEETAPSNLTDKIAQDSKDSNASDHPLHDENKGAVEQAFNTGRAGGPQKPDNMPEAKSKDELKAKAAEMNK</sequence>
<reference evidence="2 3" key="1">
    <citation type="submission" date="2022-12" db="EMBL/GenBank/DDBJ databases">
        <title>Genomic features and morphological characterization of a novel Knufia sp. strain isolated from spacecraft assembly facility.</title>
        <authorList>
            <person name="Teixeira M."/>
            <person name="Chander A.M."/>
            <person name="Stajich J.E."/>
            <person name="Venkateswaran K."/>
        </authorList>
    </citation>
    <scope>NUCLEOTIDE SEQUENCE [LARGE SCALE GENOMIC DNA]</scope>
    <source>
        <strain evidence="2 3">FJI-L2-BK-P2</strain>
    </source>
</reference>